<organism evidence="3">
    <name type="scientific">gut metagenome</name>
    <dbReference type="NCBI Taxonomy" id="749906"/>
    <lineage>
        <taxon>unclassified sequences</taxon>
        <taxon>metagenomes</taxon>
        <taxon>organismal metagenomes</taxon>
    </lineage>
</organism>
<protein>
    <submittedName>
        <fullName evidence="3">Protein containing Flavin reductase-like, FMN-binding domain protein</fullName>
    </submittedName>
</protein>
<dbReference type="GO" id="GO:0010181">
    <property type="term" value="F:FMN binding"/>
    <property type="evidence" value="ECO:0007669"/>
    <property type="project" value="InterPro"/>
</dbReference>
<dbReference type="EMBL" id="AMCI01002488">
    <property type="protein sequence ID" value="EJX02577.1"/>
    <property type="molecule type" value="Genomic_DNA"/>
</dbReference>
<dbReference type="PANTHER" id="PTHR43567:SF5">
    <property type="entry name" value="HYPOTHETICAL CYTOSOLIC PROTEIN"/>
    <property type="match status" value="1"/>
</dbReference>
<dbReference type="PANTHER" id="PTHR43567">
    <property type="entry name" value="FLAVOREDOXIN-RELATED-RELATED"/>
    <property type="match status" value="1"/>
</dbReference>
<reference evidence="3" key="1">
    <citation type="journal article" date="2012" name="PLoS ONE">
        <title>Gene sets for utilization of primary and secondary nutrition supplies in the distal gut of endangered iberian lynx.</title>
        <authorList>
            <person name="Alcaide M."/>
            <person name="Messina E."/>
            <person name="Richter M."/>
            <person name="Bargiela R."/>
            <person name="Peplies J."/>
            <person name="Huws S.A."/>
            <person name="Newbold C.J."/>
            <person name="Golyshin P.N."/>
            <person name="Simon M.A."/>
            <person name="Lopez G."/>
            <person name="Yakimov M.M."/>
            <person name="Ferrer M."/>
        </authorList>
    </citation>
    <scope>NUCLEOTIDE SEQUENCE</scope>
</reference>
<gene>
    <name evidence="3" type="ORF">EVA_09318</name>
</gene>
<evidence type="ECO:0000256" key="1">
    <source>
        <dbReference type="ARBA" id="ARBA00038054"/>
    </source>
</evidence>
<proteinExistence type="inferred from homology"/>
<comment type="similarity">
    <text evidence="1">Belongs to the flavoredoxin family.</text>
</comment>
<dbReference type="AlphaFoldDB" id="J9G5V5"/>
<comment type="caution">
    <text evidence="3">The sequence shown here is derived from an EMBL/GenBank/DDBJ whole genome shotgun (WGS) entry which is preliminary data.</text>
</comment>
<dbReference type="Gene3D" id="2.30.110.10">
    <property type="entry name" value="Electron Transport, Fmn-binding Protein, Chain A"/>
    <property type="match status" value="1"/>
</dbReference>
<accession>J9G5V5</accession>
<dbReference type="InterPro" id="IPR012349">
    <property type="entry name" value="Split_barrel_FMN-bd"/>
</dbReference>
<sequence length="170" mass="19598">MKKCNLDRLAAENVFELIGKEWMLVTAGTPDHFNTMTASWGGVGFLWNRPVAFLFIRPERYTYTFIEASEKLTMAFLGHEHQEVHNICGKQSGRDRDKIAAAQLHPLTTPDGNVSFAEARLTLEGRKLFSCDMRSAHFLDQDILERWYNDQPGGSFHRIYVIEIENIYEK</sequence>
<dbReference type="SUPFAM" id="SSF50475">
    <property type="entry name" value="FMN-binding split barrel"/>
    <property type="match status" value="1"/>
</dbReference>
<feature type="domain" description="Flavin reductase like" evidence="2">
    <location>
        <begin position="22"/>
        <end position="167"/>
    </location>
</feature>
<dbReference type="InterPro" id="IPR052174">
    <property type="entry name" value="Flavoredoxin"/>
</dbReference>
<evidence type="ECO:0000259" key="2">
    <source>
        <dbReference type="Pfam" id="PF01613"/>
    </source>
</evidence>
<dbReference type="InterPro" id="IPR002563">
    <property type="entry name" value="Flavin_Rdtase-like_dom"/>
</dbReference>
<dbReference type="Pfam" id="PF01613">
    <property type="entry name" value="Flavin_Reduct"/>
    <property type="match status" value="1"/>
</dbReference>
<evidence type="ECO:0000313" key="3">
    <source>
        <dbReference type="EMBL" id="EJX02577.1"/>
    </source>
</evidence>
<name>J9G5V5_9ZZZZ</name>